<organism evidence="2 3">
    <name type="scientific">Danionella cerebrum</name>
    <dbReference type="NCBI Taxonomy" id="2873325"/>
    <lineage>
        <taxon>Eukaryota</taxon>
        <taxon>Metazoa</taxon>
        <taxon>Chordata</taxon>
        <taxon>Craniata</taxon>
        <taxon>Vertebrata</taxon>
        <taxon>Euteleostomi</taxon>
        <taxon>Actinopterygii</taxon>
        <taxon>Neopterygii</taxon>
        <taxon>Teleostei</taxon>
        <taxon>Ostariophysi</taxon>
        <taxon>Cypriniformes</taxon>
        <taxon>Danionidae</taxon>
        <taxon>Danioninae</taxon>
        <taxon>Danionella</taxon>
    </lineage>
</organism>
<dbReference type="InterPro" id="IPR040133">
    <property type="entry name" value="SNCAIP"/>
</dbReference>
<dbReference type="PANTHER" id="PTHR22882:SF3">
    <property type="entry name" value="SYNPHILIN-1"/>
    <property type="match status" value="1"/>
</dbReference>
<dbReference type="EMBL" id="SRMA01026967">
    <property type="protein sequence ID" value="TRY64814.1"/>
    <property type="molecule type" value="Genomic_DNA"/>
</dbReference>
<comment type="caution">
    <text evidence="2">The sequence shown here is derived from an EMBL/GenBank/DDBJ whole genome shotgun (WGS) entry which is preliminary data.</text>
</comment>
<accession>A0A553NH90</accession>
<gene>
    <name evidence="2" type="ORF">DNTS_004414</name>
</gene>
<dbReference type="Proteomes" id="UP000316079">
    <property type="component" value="Unassembled WGS sequence"/>
</dbReference>
<dbReference type="GO" id="GO:0031625">
    <property type="term" value="F:ubiquitin protein ligase binding"/>
    <property type="evidence" value="ECO:0007669"/>
    <property type="project" value="TreeGrafter"/>
</dbReference>
<name>A0A553NH90_9TELE</name>
<dbReference type="PANTHER" id="PTHR22882">
    <property type="entry name" value="SYNPHILIN-1"/>
    <property type="match status" value="1"/>
</dbReference>
<dbReference type="OrthoDB" id="10057496at2759"/>
<sequence>MTLTAEAGPESGQLLLKQKNVHQGVETVTGPVPCPMKRLETADVKLARLKQIMQRSLSESDGDGYPPDDAKNASRTERPNQLAITEAEQPKTKLSSERKFLFTHRTSKSIDVCNPSPSSENSDPESKMEAGESHDGNKATTSPKSALKSPTSRRKTAQNLKLRVTFDEPPRKDGSATVNGKPVTAKEKVDSGKRAFGTFRSIMETLSGNQNGNNNNIQSPGKKKSEAKNKSKTRGTQTALKILKVFLLLIGAVRKRERDRQTERHALPSRSNIIDSAGLLLAVRTTAGKQLPEASLKDEPEPPPTPEVEQKEKEKG</sequence>
<feature type="compositionally biased region" description="Basic and acidic residues" evidence="1">
    <location>
        <begin position="68"/>
        <end position="78"/>
    </location>
</feature>
<reference evidence="2 3" key="1">
    <citation type="journal article" date="2019" name="Sci. Data">
        <title>Hybrid genome assembly and annotation of Danionella translucida.</title>
        <authorList>
            <person name="Kadobianskyi M."/>
            <person name="Schulze L."/>
            <person name="Schuelke M."/>
            <person name="Judkewitz B."/>
        </authorList>
    </citation>
    <scope>NUCLEOTIDE SEQUENCE [LARGE SCALE GENOMIC DNA]</scope>
    <source>
        <strain evidence="2 3">Bolton</strain>
    </source>
</reference>
<feature type="compositionally biased region" description="Basic and acidic residues" evidence="1">
    <location>
        <begin position="124"/>
        <end position="137"/>
    </location>
</feature>
<feature type="compositionally biased region" description="Basic and acidic residues" evidence="1">
    <location>
        <begin position="88"/>
        <end position="100"/>
    </location>
</feature>
<evidence type="ECO:0000256" key="1">
    <source>
        <dbReference type="SAM" id="MobiDB-lite"/>
    </source>
</evidence>
<feature type="region of interest" description="Disordered" evidence="1">
    <location>
        <begin position="53"/>
        <end position="189"/>
    </location>
</feature>
<dbReference type="STRING" id="623744.A0A553NH90"/>
<evidence type="ECO:0000313" key="3">
    <source>
        <dbReference type="Proteomes" id="UP000316079"/>
    </source>
</evidence>
<feature type="compositionally biased region" description="Polar residues" evidence="1">
    <location>
        <begin position="138"/>
        <end position="150"/>
    </location>
</feature>
<feature type="region of interest" description="Disordered" evidence="1">
    <location>
        <begin position="285"/>
        <end position="316"/>
    </location>
</feature>
<evidence type="ECO:0000313" key="2">
    <source>
        <dbReference type="EMBL" id="TRY64814.1"/>
    </source>
</evidence>
<proteinExistence type="predicted"/>
<feature type="compositionally biased region" description="Low complexity" evidence="1">
    <location>
        <begin position="208"/>
        <end position="220"/>
    </location>
</feature>
<keyword evidence="3" id="KW-1185">Reference proteome</keyword>
<feature type="region of interest" description="Disordered" evidence="1">
    <location>
        <begin position="1"/>
        <end position="21"/>
    </location>
</feature>
<feature type="region of interest" description="Disordered" evidence="1">
    <location>
        <begin position="204"/>
        <end position="235"/>
    </location>
</feature>
<feature type="compositionally biased region" description="Basic and acidic residues" evidence="1">
    <location>
        <begin position="164"/>
        <end position="174"/>
    </location>
</feature>
<protein>
    <submittedName>
        <fullName evidence="2">Uncharacterized protein</fullName>
    </submittedName>
</protein>
<dbReference type="AlphaFoldDB" id="A0A553NH90"/>